<evidence type="ECO:0000313" key="8">
    <source>
        <dbReference type="EMBL" id="MDN3293150.1"/>
    </source>
</evidence>
<keyword evidence="9" id="KW-1185">Reference proteome</keyword>
<dbReference type="PANTHER" id="PTHR43727">
    <property type="entry name" value="DIAMINOPIMELATE DECARBOXYLASE"/>
    <property type="match status" value="1"/>
</dbReference>
<dbReference type="RefSeq" id="WP_290109984.1">
    <property type="nucleotide sequence ID" value="NZ_JAUEPL010000003.1"/>
</dbReference>
<comment type="cofactor">
    <cofactor evidence="1">
        <name>pyridoxal 5'-phosphate</name>
        <dbReference type="ChEBI" id="CHEBI:597326"/>
    </cofactor>
</comment>
<sequence length="441" mass="46148">MASDRRDQAVRAAVDQALLTGTEPVAALLDVAGIRASAAALRAAFADVTDAPVLHAFAVKACPLVPVLRLLYEAGLGAEVASPGELALARAAGVPPERIVLDSPAKTPAELREALALNIAVNADNPQELARLDTLLAAHGHTGSPLGLRVNPQIGGGTIDALSTATATSKFGIALRDEGARARVVQAYLARPWLTRLHTHSGSQGVPLGLMVTGIKEVYELAEEINAAAGRRQVDTIDIGGGLPVNFTSDDETPTYAEYARLLATEVPGLFDGRYGLVTEFGRSLLAKHGTVLARVEYAKTSGSRPIAVTHAGVQVATRTVYDPASWPLRIAAYDAKGRPKQGPAVDQDVAGPACFAGDLLAVKRPLPLLEQGDIVAALDTGAYYFAHHYAYNSLTRPGVYGFTVRDDGSVRFATVRPPQTVAEIVAEAGGGHPDALLTDC</sequence>
<reference evidence="8" key="1">
    <citation type="submission" date="2023-06" db="EMBL/GenBank/DDBJ databases">
        <title>WGS-Sequencing of Streptomyces ficellus isolate 21 collected from sand in Gara Djebilet Iron Mine in Algeria.</title>
        <authorList>
            <person name="Zegers G.P."/>
            <person name="Gomez A."/>
            <person name="Gueddou A."/>
            <person name="Zahara A.F."/>
            <person name="Worth M."/>
            <person name="Sevigny J.L."/>
            <person name="Tisa L."/>
        </authorList>
    </citation>
    <scope>NUCLEOTIDE SEQUENCE</scope>
    <source>
        <strain evidence="8">AS11</strain>
    </source>
</reference>
<evidence type="ECO:0000313" key="9">
    <source>
        <dbReference type="Proteomes" id="UP001174050"/>
    </source>
</evidence>
<dbReference type="SUPFAM" id="SSF50621">
    <property type="entry name" value="Alanine racemase C-terminal domain-like"/>
    <property type="match status" value="1"/>
</dbReference>
<dbReference type="InterPro" id="IPR022653">
    <property type="entry name" value="De-COase2_pyr-phos_BS"/>
</dbReference>
<dbReference type="EMBL" id="JAUEPL010000003">
    <property type="protein sequence ID" value="MDN3293150.1"/>
    <property type="molecule type" value="Genomic_DNA"/>
</dbReference>
<evidence type="ECO:0000259" key="6">
    <source>
        <dbReference type="Pfam" id="PF00278"/>
    </source>
</evidence>
<feature type="domain" description="Orn/DAP/Arg decarboxylase 2 C-terminal" evidence="6">
    <location>
        <begin position="288"/>
        <end position="382"/>
    </location>
</feature>
<dbReference type="Pfam" id="PF00278">
    <property type="entry name" value="Orn_DAP_Arg_deC"/>
    <property type="match status" value="1"/>
</dbReference>
<dbReference type="InterPro" id="IPR022643">
    <property type="entry name" value="De-COase2_C"/>
</dbReference>
<protein>
    <submittedName>
        <fullName evidence="8">Diaminopimelate decarboxylase</fullName>
    </submittedName>
</protein>
<dbReference type="PRINTS" id="PR01179">
    <property type="entry name" value="ODADCRBXLASE"/>
</dbReference>
<dbReference type="InterPro" id="IPR022644">
    <property type="entry name" value="De-COase2_N"/>
</dbReference>
<dbReference type="InterPro" id="IPR009006">
    <property type="entry name" value="Ala_racemase/Decarboxylase_C"/>
</dbReference>
<keyword evidence="4" id="KW-0456">Lyase</keyword>
<dbReference type="Pfam" id="PF02784">
    <property type="entry name" value="Orn_Arg_deC_N"/>
    <property type="match status" value="1"/>
</dbReference>
<dbReference type="InterPro" id="IPR029066">
    <property type="entry name" value="PLP-binding_barrel"/>
</dbReference>
<evidence type="ECO:0000256" key="5">
    <source>
        <dbReference type="RuleBase" id="RU003737"/>
    </source>
</evidence>
<dbReference type="Gene3D" id="2.40.37.10">
    <property type="entry name" value="Lyase, Ornithine Decarboxylase, Chain A, domain 1"/>
    <property type="match status" value="1"/>
</dbReference>
<comment type="caution">
    <text evidence="8">The sequence shown here is derived from an EMBL/GenBank/DDBJ whole genome shotgun (WGS) entry which is preliminary data.</text>
</comment>
<dbReference type="InterPro" id="IPR000183">
    <property type="entry name" value="Orn/DAP/Arg_de-COase"/>
</dbReference>
<keyword evidence="3" id="KW-0663">Pyridoxal phosphate</keyword>
<evidence type="ECO:0000256" key="1">
    <source>
        <dbReference type="ARBA" id="ARBA00001933"/>
    </source>
</evidence>
<dbReference type="PROSITE" id="PS00879">
    <property type="entry name" value="ODR_DC_2_2"/>
    <property type="match status" value="1"/>
</dbReference>
<dbReference type="PANTHER" id="PTHR43727:SF3">
    <property type="entry name" value="GROUP IV DECARBOXYLASE"/>
    <property type="match status" value="1"/>
</dbReference>
<evidence type="ECO:0000259" key="7">
    <source>
        <dbReference type="Pfam" id="PF02784"/>
    </source>
</evidence>
<name>A0ABT7Z0Y6_9ACTN</name>
<evidence type="ECO:0000256" key="4">
    <source>
        <dbReference type="ARBA" id="ARBA00023239"/>
    </source>
</evidence>
<proteinExistence type="inferred from homology"/>
<dbReference type="Gene3D" id="3.20.20.10">
    <property type="entry name" value="Alanine racemase"/>
    <property type="match status" value="1"/>
</dbReference>
<evidence type="ECO:0000256" key="2">
    <source>
        <dbReference type="ARBA" id="ARBA00022793"/>
    </source>
</evidence>
<dbReference type="PROSITE" id="PS00878">
    <property type="entry name" value="ODR_DC_2_1"/>
    <property type="match status" value="1"/>
</dbReference>
<dbReference type="InterPro" id="IPR022657">
    <property type="entry name" value="De-COase2_CS"/>
</dbReference>
<gene>
    <name evidence="8" type="ORF">QWM81_03625</name>
</gene>
<organism evidence="8 9">
    <name type="scientific">Streptomyces ficellus</name>
    <dbReference type="NCBI Taxonomy" id="1977088"/>
    <lineage>
        <taxon>Bacteria</taxon>
        <taxon>Bacillati</taxon>
        <taxon>Actinomycetota</taxon>
        <taxon>Actinomycetes</taxon>
        <taxon>Kitasatosporales</taxon>
        <taxon>Streptomycetaceae</taxon>
        <taxon>Streptomyces</taxon>
    </lineage>
</organism>
<dbReference type="Proteomes" id="UP001174050">
    <property type="component" value="Unassembled WGS sequence"/>
</dbReference>
<feature type="domain" description="Orn/DAP/Arg decarboxylase 2 N-terminal" evidence="7">
    <location>
        <begin position="39"/>
        <end position="286"/>
    </location>
</feature>
<evidence type="ECO:0000256" key="3">
    <source>
        <dbReference type="ARBA" id="ARBA00022898"/>
    </source>
</evidence>
<keyword evidence="2" id="KW-0210">Decarboxylase</keyword>
<dbReference type="SUPFAM" id="SSF51419">
    <property type="entry name" value="PLP-binding barrel"/>
    <property type="match status" value="1"/>
</dbReference>
<accession>A0ABT7Z0Y6</accession>
<comment type="similarity">
    <text evidence="5">Belongs to the Orn/Lys/Arg decarboxylase class-II family.</text>
</comment>